<dbReference type="InterPro" id="IPR051966">
    <property type="entry name" value="RPAP3"/>
</dbReference>
<evidence type="ECO:0000256" key="1">
    <source>
        <dbReference type="ARBA" id="ARBA00022803"/>
    </source>
</evidence>
<feature type="region of interest" description="Disordered" evidence="3">
    <location>
        <begin position="1"/>
        <end position="22"/>
    </location>
</feature>
<dbReference type="Proteomes" id="UP001221757">
    <property type="component" value="Unassembled WGS sequence"/>
</dbReference>
<evidence type="ECO:0000256" key="2">
    <source>
        <dbReference type="PROSITE-ProRule" id="PRU00339"/>
    </source>
</evidence>
<sequence>MMRTDAAERKKTGETPEEQMMREKREWAAADAKSAELEIQGNEAFKNGDYKAAFTGYTACIQLSPQEPLYSLNRAAVVLKLRLYETAVQDASDAINKGDFNRAKAHFRRGQANCFLGDWDKAEEDCKKALNLQPGDRSIIKQIAELKRLSGLSSDERTAWIAAQGPAMLRDIFEDGDLNRRVEEMLKR</sequence>
<feature type="repeat" description="TPR" evidence="2">
    <location>
        <begin position="103"/>
        <end position="136"/>
    </location>
</feature>
<dbReference type="SMART" id="SM00028">
    <property type="entry name" value="TPR"/>
    <property type="match status" value="3"/>
</dbReference>
<keyword evidence="1 2" id="KW-0802">TPR repeat</keyword>
<accession>A0AAD7D552</accession>
<dbReference type="EMBL" id="JARKIE010000132">
    <property type="protein sequence ID" value="KAJ7678697.1"/>
    <property type="molecule type" value="Genomic_DNA"/>
</dbReference>
<dbReference type="PANTHER" id="PTHR46423:SF1">
    <property type="entry name" value="RNA POLYMERASE II-ASSOCIATED PROTEIN 3"/>
    <property type="match status" value="1"/>
</dbReference>
<dbReference type="InterPro" id="IPR011990">
    <property type="entry name" value="TPR-like_helical_dom_sf"/>
</dbReference>
<organism evidence="4 5">
    <name type="scientific">Mycena rosella</name>
    <name type="common">Pink bonnet</name>
    <name type="synonym">Agaricus rosellus</name>
    <dbReference type="NCBI Taxonomy" id="1033263"/>
    <lineage>
        <taxon>Eukaryota</taxon>
        <taxon>Fungi</taxon>
        <taxon>Dikarya</taxon>
        <taxon>Basidiomycota</taxon>
        <taxon>Agaricomycotina</taxon>
        <taxon>Agaricomycetes</taxon>
        <taxon>Agaricomycetidae</taxon>
        <taxon>Agaricales</taxon>
        <taxon>Marasmiineae</taxon>
        <taxon>Mycenaceae</taxon>
        <taxon>Mycena</taxon>
    </lineage>
</organism>
<evidence type="ECO:0000313" key="5">
    <source>
        <dbReference type="Proteomes" id="UP001221757"/>
    </source>
</evidence>
<protein>
    <recommendedName>
        <fullName evidence="6">TPR-like protein</fullName>
    </recommendedName>
</protein>
<evidence type="ECO:0008006" key="6">
    <source>
        <dbReference type="Google" id="ProtNLM"/>
    </source>
</evidence>
<dbReference type="PANTHER" id="PTHR46423">
    <property type="entry name" value="RNA POLYMERASE II-ASSOCIATED PROTEIN 3"/>
    <property type="match status" value="1"/>
</dbReference>
<keyword evidence="5" id="KW-1185">Reference proteome</keyword>
<dbReference type="Pfam" id="PF00515">
    <property type="entry name" value="TPR_1"/>
    <property type="match status" value="1"/>
</dbReference>
<comment type="caution">
    <text evidence="4">The sequence shown here is derived from an EMBL/GenBank/DDBJ whole genome shotgun (WGS) entry which is preliminary data.</text>
</comment>
<dbReference type="PROSITE" id="PS50005">
    <property type="entry name" value="TPR"/>
    <property type="match status" value="1"/>
</dbReference>
<evidence type="ECO:0000256" key="3">
    <source>
        <dbReference type="SAM" id="MobiDB-lite"/>
    </source>
</evidence>
<dbReference type="AlphaFoldDB" id="A0AAD7D552"/>
<evidence type="ECO:0000313" key="4">
    <source>
        <dbReference type="EMBL" id="KAJ7678697.1"/>
    </source>
</evidence>
<dbReference type="InterPro" id="IPR019734">
    <property type="entry name" value="TPR_rpt"/>
</dbReference>
<dbReference type="Gene3D" id="1.25.40.10">
    <property type="entry name" value="Tetratricopeptide repeat domain"/>
    <property type="match status" value="1"/>
</dbReference>
<dbReference type="SUPFAM" id="SSF48452">
    <property type="entry name" value="TPR-like"/>
    <property type="match status" value="1"/>
</dbReference>
<dbReference type="GO" id="GO:0101031">
    <property type="term" value="C:protein folding chaperone complex"/>
    <property type="evidence" value="ECO:0007669"/>
    <property type="project" value="TreeGrafter"/>
</dbReference>
<reference evidence="4" key="1">
    <citation type="submission" date="2023-03" db="EMBL/GenBank/DDBJ databases">
        <title>Massive genome expansion in bonnet fungi (Mycena s.s.) driven by repeated elements and novel gene families across ecological guilds.</title>
        <authorList>
            <consortium name="Lawrence Berkeley National Laboratory"/>
            <person name="Harder C.B."/>
            <person name="Miyauchi S."/>
            <person name="Viragh M."/>
            <person name="Kuo A."/>
            <person name="Thoen E."/>
            <person name="Andreopoulos B."/>
            <person name="Lu D."/>
            <person name="Skrede I."/>
            <person name="Drula E."/>
            <person name="Henrissat B."/>
            <person name="Morin E."/>
            <person name="Kohler A."/>
            <person name="Barry K."/>
            <person name="LaButti K."/>
            <person name="Morin E."/>
            <person name="Salamov A."/>
            <person name="Lipzen A."/>
            <person name="Mereny Z."/>
            <person name="Hegedus B."/>
            <person name="Baldrian P."/>
            <person name="Stursova M."/>
            <person name="Weitz H."/>
            <person name="Taylor A."/>
            <person name="Grigoriev I.V."/>
            <person name="Nagy L.G."/>
            <person name="Martin F."/>
            <person name="Kauserud H."/>
        </authorList>
    </citation>
    <scope>NUCLEOTIDE SEQUENCE</scope>
    <source>
        <strain evidence="4">CBHHK067</strain>
    </source>
</reference>
<gene>
    <name evidence="4" type="ORF">B0H17DRAFT_944263</name>
</gene>
<name>A0AAD7D552_MYCRO</name>
<proteinExistence type="predicted"/>